<dbReference type="Gene3D" id="3.60.21.10">
    <property type="match status" value="2"/>
</dbReference>
<dbReference type="InterPro" id="IPR036907">
    <property type="entry name" value="5'-Nucleotdase_C_sf"/>
</dbReference>
<dbReference type="GO" id="GO:0046872">
    <property type="term" value="F:metal ion binding"/>
    <property type="evidence" value="ECO:0007669"/>
    <property type="project" value="InterPro"/>
</dbReference>
<dbReference type="InterPro" id="IPR008334">
    <property type="entry name" value="5'-Nucleotdase_C"/>
</dbReference>
<dbReference type="SUPFAM" id="SSF55816">
    <property type="entry name" value="5'-nucleotidase (syn. UDP-sugar hydrolase), C-terminal domain"/>
    <property type="match status" value="2"/>
</dbReference>
<evidence type="ECO:0000259" key="3">
    <source>
        <dbReference type="Pfam" id="PF00149"/>
    </source>
</evidence>
<dbReference type="InterPro" id="IPR006179">
    <property type="entry name" value="5_nucleotidase/apyrase"/>
</dbReference>
<sequence>MRPPALRSALLALCLAAAAPARAEEASLTLLHTTDLHATLVAWDHLDDRPAPRGLSRIATLVAAARAEGRPVLLLDNGDALTGSPLAGVWREGDRALPDPVVAAMNRLGYDAMAVGNHEFDLLAPEMERARAASRFAWLSANVRRSADGRPAFSPSLVREVGGVRVGIVGLTTPATPRFLDPRHVAAFVFDAPVEAARAEVSRLRAEERCDVIVLLAHTGLERDAAGAPRGGDAPDENIGHRLAAEVPGVDVLILGHTHEAIPWTRVGATLVTQAGKHGEHLGRVDLALRRGRPDTAWTVTARARLVAVTDSVAADPDLEALLRPYHEAARAALAETLAVATAAIGSPEGRFADGPAWELIQQAQMQAVAADVSLAALPNAAARLGPGPITRRDVWRLYPYDNGVVAVELTGAQIEASLEQSARFLETYTFEHGRPLAAPGWPAWQFDAAEGIAYEVDATRPPGDRVAHLTFRNAPLRPDTVLRVAVNTYRANGGGGFAAIAAAPRVGRSVRDVRAIIEDRLRRAGRVDAAFTRNWRMLPDYAPGPERALVDLLVRRGVAPPHEVLRLDPDEPARRGDLAYWIARAFGWRERRLSGAFADVPDSLEPWLDGLLRRRVLGIEAEASRIRPFAPADPGTALDWAERAARHARYALADPADARAFRRSLTTGVFRSGAGDAPRAALTRAQVLGIVANLRFPTVRVLETTDFHGAILGGASERRTGRAIGGSPVLAAWIERLRAENPEGTVLLDGGDCFQGTMVSNLQFGRPVVEQMNALGYQAMAIGNHEFDWSADTLAARVREMRFAALGANVRERRGARRPPWARDDTLFVRRGVPVGVLGLAYRRTPDVTLRRHVAHLRFEDDSAAAARVAPRLRRAGARIVLGVGHVPARADSNRRALGEDLVRLARGVRGVDAWFGGHSHNQVDDVIDGRPVMIAGALGQFVAVCDLVFDPVAGRIVETRQRLQPTYADEVAPDPAWRARVERWNAGVAAEAAVPLGRNARTLTRNRGGESALGNFVADAMRAAAGADVAFQNSGGLRADLAAGEVTRGDLYEVMPFDNTLVTMELTGAEIRRVLEEGLASGRVAQVSGIRYAFDLGRAPMDRVVELTAADGAPLDPARTYRVACNNFMATGGDNYVTLSAGRHLTDSGEVLRAALERRLAELAARGEALDVRPDGRIRRVGGGEDRDER</sequence>
<evidence type="ECO:0000256" key="1">
    <source>
        <dbReference type="ARBA" id="ARBA00022729"/>
    </source>
</evidence>
<dbReference type="CDD" id="cd00845">
    <property type="entry name" value="MPP_UshA_N_like"/>
    <property type="match status" value="1"/>
</dbReference>
<feature type="signal peptide" evidence="2">
    <location>
        <begin position="1"/>
        <end position="23"/>
    </location>
</feature>
<dbReference type="EMBL" id="DSQF01000020">
    <property type="protein sequence ID" value="HGZ43729.1"/>
    <property type="molecule type" value="Genomic_DNA"/>
</dbReference>
<organism evidence="5">
    <name type="scientific">Eiseniibacteriota bacterium</name>
    <dbReference type="NCBI Taxonomy" id="2212470"/>
    <lineage>
        <taxon>Bacteria</taxon>
        <taxon>Candidatus Eiseniibacteriota</taxon>
    </lineage>
</organism>
<reference evidence="5" key="1">
    <citation type="journal article" date="2020" name="mSystems">
        <title>Genome- and Community-Level Interaction Insights into Carbon Utilization and Element Cycling Functions of Hydrothermarchaeota in Hydrothermal Sediment.</title>
        <authorList>
            <person name="Zhou Z."/>
            <person name="Liu Y."/>
            <person name="Xu W."/>
            <person name="Pan J."/>
            <person name="Luo Z.H."/>
            <person name="Li M."/>
        </authorList>
    </citation>
    <scope>NUCLEOTIDE SEQUENCE [LARGE SCALE GENOMIC DNA]</scope>
    <source>
        <strain evidence="5">SpSt-381</strain>
    </source>
</reference>
<dbReference type="SUPFAM" id="SSF56300">
    <property type="entry name" value="Metallo-dependent phosphatases"/>
    <property type="match status" value="2"/>
</dbReference>
<proteinExistence type="predicted"/>
<dbReference type="GO" id="GO:0009166">
    <property type="term" value="P:nucleotide catabolic process"/>
    <property type="evidence" value="ECO:0007669"/>
    <property type="project" value="InterPro"/>
</dbReference>
<feature type="domain" description="Calcineurin-like phosphoesterase" evidence="3">
    <location>
        <begin position="29"/>
        <end position="260"/>
    </location>
</feature>
<evidence type="ECO:0008006" key="6">
    <source>
        <dbReference type="Google" id="ProtNLM"/>
    </source>
</evidence>
<dbReference type="Pfam" id="PF00149">
    <property type="entry name" value="Metallophos"/>
    <property type="match status" value="2"/>
</dbReference>
<evidence type="ECO:0000256" key="2">
    <source>
        <dbReference type="SAM" id="SignalP"/>
    </source>
</evidence>
<dbReference type="AlphaFoldDB" id="A0A832I509"/>
<gene>
    <name evidence="5" type="ORF">ENR23_09955</name>
</gene>
<protein>
    <recommendedName>
        <fullName evidence="6">Multifunctional 2',3'-cyclic-nucleotide 2'-phosphodiesterase/5'-nucleotidase/3'-nucleotidase</fullName>
    </recommendedName>
</protein>
<dbReference type="PROSITE" id="PS00786">
    <property type="entry name" value="5_NUCLEOTIDASE_2"/>
    <property type="match status" value="2"/>
</dbReference>
<dbReference type="PANTHER" id="PTHR11575">
    <property type="entry name" value="5'-NUCLEOTIDASE-RELATED"/>
    <property type="match status" value="1"/>
</dbReference>
<dbReference type="InterPro" id="IPR006146">
    <property type="entry name" value="5'-Nucleotdase_CS"/>
</dbReference>
<dbReference type="GO" id="GO:0030288">
    <property type="term" value="C:outer membrane-bounded periplasmic space"/>
    <property type="evidence" value="ECO:0007669"/>
    <property type="project" value="TreeGrafter"/>
</dbReference>
<feature type="domain" description="Calcineurin-like phosphoesterase" evidence="3">
    <location>
        <begin position="701"/>
        <end position="923"/>
    </location>
</feature>
<name>A0A832I509_UNCEI</name>
<dbReference type="Pfam" id="PF02872">
    <property type="entry name" value="5_nucleotid_C"/>
    <property type="match status" value="2"/>
</dbReference>
<dbReference type="InterPro" id="IPR004843">
    <property type="entry name" value="Calcineurin-like_PHP"/>
</dbReference>
<dbReference type="PRINTS" id="PR01607">
    <property type="entry name" value="APYRASEFAMLY"/>
</dbReference>
<feature type="domain" description="5'-Nucleotidase C-terminal" evidence="4">
    <location>
        <begin position="992"/>
        <end position="1140"/>
    </location>
</feature>
<dbReference type="PANTHER" id="PTHR11575:SF24">
    <property type="entry name" value="5'-NUCLEOTIDASE"/>
    <property type="match status" value="1"/>
</dbReference>
<dbReference type="GO" id="GO:0016788">
    <property type="term" value="F:hydrolase activity, acting on ester bonds"/>
    <property type="evidence" value="ECO:0007669"/>
    <property type="project" value="InterPro"/>
</dbReference>
<evidence type="ECO:0000313" key="5">
    <source>
        <dbReference type="EMBL" id="HGZ43729.1"/>
    </source>
</evidence>
<dbReference type="PROSITE" id="PS00785">
    <property type="entry name" value="5_NUCLEOTIDASE_1"/>
    <property type="match status" value="1"/>
</dbReference>
<feature type="chain" id="PRO_5032640631" description="Multifunctional 2',3'-cyclic-nucleotide 2'-phosphodiesterase/5'-nucleotidase/3'-nucleotidase" evidence="2">
    <location>
        <begin position="24"/>
        <end position="1192"/>
    </location>
</feature>
<comment type="caution">
    <text evidence="5">The sequence shown here is derived from an EMBL/GenBank/DDBJ whole genome shotgun (WGS) entry which is preliminary data.</text>
</comment>
<dbReference type="Gene3D" id="3.90.780.10">
    <property type="entry name" value="5'-Nucleotidase, C-terminal domain"/>
    <property type="match status" value="2"/>
</dbReference>
<dbReference type="GO" id="GO:0000166">
    <property type="term" value="F:nucleotide binding"/>
    <property type="evidence" value="ECO:0007669"/>
    <property type="project" value="InterPro"/>
</dbReference>
<evidence type="ECO:0000259" key="4">
    <source>
        <dbReference type="Pfam" id="PF02872"/>
    </source>
</evidence>
<feature type="domain" description="5'-Nucleotidase C-terminal" evidence="4">
    <location>
        <begin position="348"/>
        <end position="501"/>
    </location>
</feature>
<keyword evidence="1 2" id="KW-0732">Signal</keyword>
<accession>A0A832I509</accession>
<dbReference type="InterPro" id="IPR029052">
    <property type="entry name" value="Metallo-depent_PP-like"/>
</dbReference>